<evidence type="ECO:0000313" key="2">
    <source>
        <dbReference type="EMBL" id="KAG5174929.1"/>
    </source>
</evidence>
<keyword evidence="1" id="KW-0732">Signal</keyword>
<name>A0A835YGB3_9STRA</name>
<evidence type="ECO:0000256" key="1">
    <source>
        <dbReference type="SAM" id="SignalP"/>
    </source>
</evidence>
<gene>
    <name evidence="2" type="ORF">JKP88DRAFT_203976</name>
</gene>
<organism evidence="2 3">
    <name type="scientific">Tribonema minus</name>
    <dbReference type="NCBI Taxonomy" id="303371"/>
    <lineage>
        <taxon>Eukaryota</taxon>
        <taxon>Sar</taxon>
        <taxon>Stramenopiles</taxon>
        <taxon>Ochrophyta</taxon>
        <taxon>PX clade</taxon>
        <taxon>Xanthophyceae</taxon>
        <taxon>Tribonematales</taxon>
        <taxon>Tribonemataceae</taxon>
        <taxon>Tribonema</taxon>
    </lineage>
</organism>
<evidence type="ECO:0008006" key="4">
    <source>
        <dbReference type="Google" id="ProtNLM"/>
    </source>
</evidence>
<protein>
    <recommendedName>
        <fullName evidence="4">Zeta toxin domain-containing protein</fullName>
    </recommendedName>
</protein>
<sequence length="496" mass="54350">MVRLAMVMCVLQLGTMASALAGGRPFALRFATTAAASSALTVARCSSRPHLPYHRRCQHIMALGDLSEHPLLITIGPQCAGKTTTLRKMGVFDVAIDEHPDVYYELPTAYILDPTSTTLEDVTIFGRRLSDRLQYTGVYANMLVAQRLEGLLSSAKFEAEWKAIAGPYLLADRDVDRIFLESVEAAVAEGVRLYAPTVDLFLPEGHAPKGMREHSVVLRYECHRRRGAVAWGNTNTRARDYAAALATAQECTRPVHFVRYGHEIPAISIRELFGRNLRRFAATGRFIPPQTMWAARQRVKHLYARTGGGEPARLAAAAGFIMDDEGRVRAEPTSHAAAALALHVAPRAVQSPWQQQQQQQQRWRQQRGYAAAGGAVALALSPAAPPLPWDAAAARIADATCGAWEALTSSAAAAAAAAAAAGRGARGSRRGEWSRIRAWRHMQWTREDLDPQFPPFLDPKNGTGNGVKKTGDSYVDFDTIDLVKIIKGDKNDRYKF</sequence>
<feature type="signal peptide" evidence="1">
    <location>
        <begin position="1"/>
        <end position="21"/>
    </location>
</feature>
<dbReference type="EMBL" id="JAFCMP010000557">
    <property type="protein sequence ID" value="KAG5174929.1"/>
    <property type="molecule type" value="Genomic_DNA"/>
</dbReference>
<proteinExistence type="predicted"/>
<evidence type="ECO:0000313" key="3">
    <source>
        <dbReference type="Proteomes" id="UP000664859"/>
    </source>
</evidence>
<accession>A0A835YGB3</accession>
<dbReference type="Proteomes" id="UP000664859">
    <property type="component" value="Unassembled WGS sequence"/>
</dbReference>
<feature type="chain" id="PRO_5032770313" description="Zeta toxin domain-containing protein" evidence="1">
    <location>
        <begin position="22"/>
        <end position="496"/>
    </location>
</feature>
<reference evidence="2" key="1">
    <citation type="submission" date="2021-02" db="EMBL/GenBank/DDBJ databases">
        <title>First Annotated Genome of the Yellow-green Alga Tribonema minus.</title>
        <authorList>
            <person name="Mahan K.M."/>
        </authorList>
    </citation>
    <scope>NUCLEOTIDE SEQUENCE</scope>
    <source>
        <strain evidence="2">UTEX B ZZ1240</strain>
    </source>
</reference>
<dbReference type="AlphaFoldDB" id="A0A835YGB3"/>
<comment type="caution">
    <text evidence="2">The sequence shown here is derived from an EMBL/GenBank/DDBJ whole genome shotgun (WGS) entry which is preliminary data.</text>
</comment>
<keyword evidence="3" id="KW-1185">Reference proteome</keyword>
<dbReference type="OrthoDB" id="48357at2759"/>